<feature type="transmembrane region" description="Helical" evidence="1">
    <location>
        <begin position="223"/>
        <end position="240"/>
    </location>
</feature>
<evidence type="ECO:0000256" key="1">
    <source>
        <dbReference type="SAM" id="Phobius"/>
    </source>
</evidence>
<name>A0ABR6B584_9BACI</name>
<protein>
    <recommendedName>
        <fullName evidence="4">Type II secretion system protein GspF domain-containing protein</fullName>
    </recommendedName>
</protein>
<evidence type="ECO:0008006" key="4">
    <source>
        <dbReference type="Google" id="ProtNLM"/>
    </source>
</evidence>
<gene>
    <name evidence="2" type="ORF">HNP39_003043</name>
</gene>
<keyword evidence="1" id="KW-1133">Transmembrane helix</keyword>
<keyword evidence="1" id="KW-0812">Transmembrane</keyword>
<keyword evidence="3" id="KW-1185">Reference proteome</keyword>
<accession>A0ABR6B584</accession>
<organism evidence="2 3">
    <name type="scientific">Bacillus aerius</name>
    <dbReference type="NCBI Taxonomy" id="293388"/>
    <lineage>
        <taxon>Bacteria</taxon>
        <taxon>Bacillati</taxon>
        <taxon>Bacillota</taxon>
        <taxon>Bacilli</taxon>
        <taxon>Bacillales</taxon>
        <taxon>Bacillaceae</taxon>
        <taxon>Bacillus</taxon>
    </lineage>
</organism>
<sequence>MKNKKKTNLGGQSMTVFSFWEKIAESDLKNMIDYLNETNVNSFQKQRLFKACLFLLMGIPVFFLKPMISLVFLGLAFAFYFYEYLRVKSKFNAARFQKELVFLEFSKEIYIYLLENKTTIYSAFEKMKEREQEGVLKDALQDLLIDLHERPDDVQPFIDFANRTSGSDRSKLFMITLFEYHQNSKDDSIIYQLGKMTSEQLFLVVDEIIEFKHGKFLNFPMKITMPVVAVVLVFFISLLVDSLKAIQFGGG</sequence>
<dbReference type="Proteomes" id="UP000517315">
    <property type="component" value="Unassembled WGS sequence"/>
</dbReference>
<evidence type="ECO:0000313" key="3">
    <source>
        <dbReference type="Proteomes" id="UP000517315"/>
    </source>
</evidence>
<keyword evidence="1" id="KW-0472">Membrane</keyword>
<dbReference type="RefSeq" id="WP_223250498.1">
    <property type="nucleotide sequence ID" value="NZ_JACJIG010000004.1"/>
</dbReference>
<dbReference type="EMBL" id="JACJIG010000004">
    <property type="protein sequence ID" value="MBA8919287.1"/>
    <property type="molecule type" value="Genomic_DNA"/>
</dbReference>
<evidence type="ECO:0000313" key="2">
    <source>
        <dbReference type="EMBL" id="MBA8919287.1"/>
    </source>
</evidence>
<proteinExistence type="predicted"/>
<reference evidence="2 3" key="1">
    <citation type="submission" date="2020-08" db="EMBL/GenBank/DDBJ databases">
        <title>Functional genomics of gut bacteria from endangered species of beetles.</title>
        <authorList>
            <person name="Carlos-Shanley C."/>
        </authorList>
    </citation>
    <scope>NUCLEOTIDE SEQUENCE [LARGE SCALE GENOMIC DNA]</scope>
    <source>
        <strain evidence="2 3">S00152</strain>
    </source>
</reference>
<feature type="transmembrane region" description="Helical" evidence="1">
    <location>
        <begin position="53"/>
        <end position="82"/>
    </location>
</feature>
<comment type="caution">
    <text evidence="2">The sequence shown here is derived from an EMBL/GenBank/DDBJ whole genome shotgun (WGS) entry which is preliminary data.</text>
</comment>